<dbReference type="eggNOG" id="COG0571">
    <property type="taxonomic scope" value="Bacteria"/>
</dbReference>
<keyword evidence="5 15" id="KW-0963">Cytoplasm</keyword>
<dbReference type="InterPro" id="IPR011907">
    <property type="entry name" value="RNase_III"/>
</dbReference>
<evidence type="ECO:0000313" key="18">
    <source>
        <dbReference type="EMBL" id="EFE27623.1"/>
    </source>
</evidence>
<feature type="active site" evidence="15">
    <location>
        <position position="122"/>
    </location>
</feature>
<evidence type="ECO:0000256" key="2">
    <source>
        <dbReference type="ARBA" id="ARBA00004496"/>
    </source>
</evidence>
<evidence type="ECO:0000256" key="15">
    <source>
        <dbReference type="HAMAP-Rule" id="MF_00104"/>
    </source>
</evidence>
<name>D6GTV2_FILAD</name>
<dbReference type="CDD" id="cd00593">
    <property type="entry name" value="RIBOc"/>
    <property type="match status" value="1"/>
</dbReference>
<feature type="active site" evidence="15">
    <location>
        <position position="50"/>
    </location>
</feature>
<protein>
    <recommendedName>
        <fullName evidence="15">Ribonuclease 3</fullName>
        <ecNumber evidence="15">3.1.26.3</ecNumber>
    </recommendedName>
    <alternativeName>
        <fullName evidence="15">Ribonuclease III</fullName>
        <shortName evidence="15">RNase III</shortName>
    </alternativeName>
</protein>
<dbReference type="HAMAP" id="MF_00104">
    <property type="entry name" value="RNase_III"/>
    <property type="match status" value="1"/>
</dbReference>
<dbReference type="FunFam" id="3.30.160.20:FF:000003">
    <property type="entry name" value="Ribonuclease 3"/>
    <property type="match status" value="1"/>
</dbReference>
<organism evidence="18 19">
    <name type="scientific">Filifactor alocis (strain ATCC 35896 / CCUG 47790 / D40 B5)</name>
    <name type="common">Fusobacterium alocis</name>
    <dbReference type="NCBI Taxonomy" id="546269"/>
    <lineage>
        <taxon>Bacteria</taxon>
        <taxon>Bacillati</taxon>
        <taxon>Bacillota</taxon>
        <taxon>Clostridia</taxon>
        <taxon>Peptostreptococcales</taxon>
        <taxon>Filifactoraceae</taxon>
        <taxon>Filifactor</taxon>
    </lineage>
</organism>
<keyword evidence="7 15" id="KW-0507">mRNA processing</keyword>
<gene>
    <name evidence="15 18" type="primary">rnc</name>
    <name evidence="18" type="ordered locus">HMPREF0389_01541</name>
</gene>
<comment type="catalytic activity">
    <reaction evidence="1 15">
        <text>Endonucleolytic cleavage to 5'-phosphomonoester.</text>
        <dbReference type="EC" id="3.1.26.3"/>
    </reaction>
</comment>
<dbReference type="Pfam" id="PF14622">
    <property type="entry name" value="Ribonucleas_3_3"/>
    <property type="match status" value="1"/>
</dbReference>
<dbReference type="SMART" id="SM00535">
    <property type="entry name" value="RIBOc"/>
    <property type="match status" value="1"/>
</dbReference>
<evidence type="ECO:0000256" key="5">
    <source>
        <dbReference type="ARBA" id="ARBA00022490"/>
    </source>
</evidence>
<comment type="similarity">
    <text evidence="3">Belongs to the ribonuclease III family.</text>
</comment>
<accession>D6GTV2</accession>
<evidence type="ECO:0000259" key="17">
    <source>
        <dbReference type="PROSITE" id="PS50142"/>
    </source>
</evidence>
<dbReference type="GO" id="GO:0046872">
    <property type="term" value="F:metal ion binding"/>
    <property type="evidence" value="ECO:0007669"/>
    <property type="project" value="UniProtKB-KW"/>
</dbReference>
<dbReference type="NCBIfam" id="TIGR02191">
    <property type="entry name" value="RNaseIII"/>
    <property type="match status" value="1"/>
</dbReference>
<evidence type="ECO:0000256" key="1">
    <source>
        <dbReference type="ARBA" id="ARBA00000109"/>
    </source>
</evidence>
<dbReference type="KEGG" id="faa:HMPREF0389_01541"/>
<evidence type="ECO:0000313" key="19">
    <source>
        <dbReference type="Proteomes" id="UP000007468"/>
    </source>
</evidence>
<keyword evidence="10 15" id="KW-0479">Metal-binding</keyword>
<comment type="subunit">
    <text evidence="4 15">Homodimer.</text>
</comment>
<evidence type="ECO:0000256" key="9">
    <source>
        <dbReference type="ARBA" id="ARBA00022722"/>
    </source>
</evidence>
<dbReference type="EMBL" id="CP002390">
    <property type="protein sequence ID" value="EFE27623.1"/>
    <property type="molecule type" value="Genomic_DNA"/>
</dbReference>
<keyword evidence="14 15" id="KW-0694">RNA-binding</keyword>
<dbReference type="PROSITE" id="PS50142">
    <property type="entry name" value="RNASE_3_2"/>
    <property type="match status" value="1"/>
</dbReference>
<dbReference type="STRING" id="546269.HMPREF0389_01541"/>
<feature type="domain" description="DRBM" evidence="16">
    <location>
        <begin position="160"/>
        <end position="229"/>
    </location>
</feature>
<keyword evidence="15" id="KW-0699">rRNA-binding</keyword>
<dbReference type="InterPro" id="IPR036389">
    <property type="entry name" value="RNase_III_sf"/>
</dbReference>
<evidence type="ECO:0000256" key="4">
    <source>
        <dbReference type="ARBA" id="ARBA00011738"/>
    </source>
</evidence>
<dbReference type="GO" id="GO:0006364">
    <property type="term" value="P:rRNA processing"/>
    <property type="evidence" value="ECO:0007669"/>
    <property type="project" value="UniProtKB-UniRule"/>
</dbReference>
<dbReference type="RefSeq" id="WP_014262398.1">
    <property type="nucleotide sequence ID" value="NC_016630.1"/>
</dbReference>
<dbReference type="EC" id="3.1.26.3" evidence="15"/>
<dbReference type="GO" id="GO:0042802">
    <property type="term" value="F:identical protein binding"/>
    <property type="evidence" value="ECO:0007669"/>
    <property type="project" value="UniProtKB-ARBA"/>
</dbReference>
<dbReference type="GO" id="GO:0004525">
    <property type="term" value="F:ribonuclease III activity"/>
    <property type="evidence" value="ECO:0007669"/>
    <property type="project" value="UniProtKB-UniRule"/>
</dbReference>
<comment type="cofactor">
    <cofactor evidence="15">
        <name>Mg(2+)</name>
        <dbReference type="ChEBI" id="CHEBI:18420"/>
    </cofactor>
</comment>
<evidence type="ECO:0000256" key="12">
    <source>
        <dbReference type="ARBA" id="ARBA00022801"/>
    </source>
</evidence>
<keyword evidence="12 15" id="KW-0378">Hydrolase</keyword>
<keyword evidence="11 15" id="KW-0255">Endonuclease</keyword>
<evidence type="ECO:0000259" key="16">
    <source>
        <dbReference type="PROSITE" id="PS50137"/>
    </source>
</evidence>
<dbReference type="PANTHER" id="PTHR11207:SF0">
    <property type="entry name" value="RIBONUCLEASE 3"/>
    <property type="match status" value="1"/>
</dbReference>
<reference evidence="19" key="1">
    <citation type="submission" date="2010-12" db="EMBL/GenBank/DDBJ databases">
        <title>The genome sequence of Filifactor alocis strain ATCC 35896.</title>
        <authorList>
            <consortium name="The Broad Institute Genome Sequencing Platform"/>
            <person name="Ward D."/>
            <person name="Earl A."/>
            <person name="Feldgarden M."/>
            <person name="Young S.K."/>
            <person name="Gargeya S."/>
            <person name="Zeng Q."/>
            <person name="Alvarado L."/>
            <person name="Berlin A."/>
            <person name="Bochicchio J."/>
            <person name="Chapman S.B."/>
            <person name="Chen Z."/>
            <person name="Freedman E."/>
            <person name="Gellesch M."/>
            <person name="Goldberg J."/>
            <person name="Griggs A."/>
            <person name="Gujja S."/>
            <person name="Heilman E."/>
            <person name="Heiman D."/>
            <person name="Howarth C."/>
            <person name="Mehta T."/>
            <person name="Neiman D."/>
            <person name="Pearson M."/>
            <person name="Roberts A."/>
            <person name="Saif S."/>
            <person name="Shea T."/>
            <person name="Shenoy N."/>
            <person name="Sisk P."/>
            <person name="Stolte C."/>
            <person name="Sykes S."/>
            <person name="White J."/>
            <person name="Yandava C."/>
            <person name="Izard J."/>
            <person name="Blanton J.M."/>
            <person name="Baranova O.V."/>
            <person name="Tanner A.C."/>
            <person name="Dewhirst F.E."/>
            <person name="Haas B."/>
            <person name="Nusbaum C."/>
            <person name="Birren B."/>
        </authorList>
    </citation>
    <scope>NUCLEOTIDE SEQUENCE [LARGE SCALE GENOMIC DNA]</scope>
    <source>
        <strain evidence="19">ATCC 35896 / CCUG 47790 / D40 B5</strain>
    </source>
</reference>
<evidence type="ECO:0000256" key="13">
    <source>
        <dbReference type="ARBA" id="ARBA00022842"/>
    </source>
</evidence>
<dbReference type="SUPFAM" id="SSF69065">
    <property type="entry name" value="RNase III domain-like"/>
    <property type="match status" value="1"/>
</dbReference>
<keyword evidence="6 15" id="KW-0698">rRNA processing</keyword>
<dbReference type="GO" id="GO:0003725">
    <property type="term" value="F:double-stranded RNA binding"/>
    <property type="evidence" value="ECO:0007669"/>
    <property type="project" value="TreeGrafter"/>
</dbReference>
<keyword evidence="13 15" id="KW-0460">Magnesium</keyword>
<dbReference type="GO" id="GO:0019843">
    <property type="term" value="F:rRNA binding"/>
    <property type="evidence" value="ECO:0007669"/>
    <property type="project" value="UniProtKB-KW"/>
</dbReference>
<evidence type="ECO:0000256" key="7">
    <source>
        <dbReference type="ARBA" id="ARBA00022664"/>
    </source>
</evidence>
<dbReference type="PROSITE" id="PS50137">
    <property type="entry name" value="DS_RBD"/>
    <property type="match status" value="1"/>
</dbReference>
<feature type="binding site" evidence="15">
    <location>
        <position position="119"/>
    </location>
    <ligand>
        <name>Mg(2+)</name>
        <dbReference type="ChEBI" id="CHEBI:18420"/>
    </ligand>
</feature>
<dbReference type="CDD" id="cd10845">
    <property type="entry name" value="DSRM_RNAse_III_family"/>
    <property type="match status" value="1"/>
</dbReference>
<evidence type="ECO:0000256" key="6">
    <source>
        <dbReference type="ARBA" id="ARBA00022552"/>
    </source>
</evidence>
<dbReference type="GO" id="GO:0005737">
    <property type="term" value="C:cytoplasm"/>
    <property type="evidence" value="ECO:0007669"/>
    <property type="project" value="UniProtKB-SubCell"/>
</dbReference>
<dbReference type="OrthoDB" id="9805026at2"/>
<dbReference type="InterPro" id="IPR000999">
    <property type="entry name" value="RNase_III_dom"/>
</dbReference>
<dbReference type="PROSITE" id="PS00517">
    <property type="entry name" value="RNASE_3_1"/>
    <property type="match status" value="1"/>
</dbReference>
<evidence type="ECO:0000256" key="14">
    <source>
        <dbReference type="ARBA" id="ARBA00022884"/>
    </source>
</evidence>
<dbReference type="Gene3D" id="1.10.1520.10">
    <property type="entry name" value="Ribonuclease III domain"/>
    <property type="match status" value="1"/>
</dbReference>
<feature type="domain" description="RNase III" evidence="17">
    <location>
        <begin position="4"/>
        <end position="133"/>
    </location>
</feature>
<keyword evidence="19" id="KW-1185">Reference proteome</keyword>
<dbReference type="GO" id="GO:0010468">
    <property type="term" value="P:regulation of gene expression"/>
    <property type="evidence" value="ECO:0007669"/>
    <property type="project" value="TreeGrafter"/>
</dbReference>
<dbReference type="SMART" id="SM00358">
    <property type="entry name" value="DSRM"/>
    <property type="match status" value="1"/>
</dbReference>
<dbReference type="PATRIC" id="fig|546269.5.peg.792"/>
<dbReference type="Gene3D" id="3.30.160.20">
    <property type="match status" value="1"/>
</dbReference>
<dbReference type="Proteomes" id="UP000007468">
    <property type="component" value="Chromosome"/>
</dbReference>
<evidence type="ECO:0000256" key="8">
    <source>
        <dbReference type="ARBA" id="ARBA00022694"/>
    </source>
</evidence>
<dbReference type="Pfam" id="PF00035">
    <property type="entry name" value="dsrm"/>
    <property type="match status" value="1"/>
</dbReference>
<proteinExistence type="inferred from homology"/>
<dbReference type="SUPFAM" id="SSF54768">
    <property type="entry name" value="dsRNA-binding domain-like"/>
    <property type="match status" value="1"/>
</dbReference>
<evidence type="ECO:0000256" key="3">
    <source>
        <dbReference type="ARBA" id="ARBA00010183"/>
    </source>
</evidence>
<dbReference type="AlphaFoldDB" id="D6GTV2"/>
<feature type="binding site" evidence="15">
    <location>
        <position position="46"/>
    </location>
    <ligand>
        <name>Mg(2+)</name>
        <dbReference type="ChEBI" id="CHEBI:18420"/>
    </ligand>
</feature>
<evidence type="ECO:0000256" key="11">
    <source>
        <dbReference type="ARBA" id="ARBA00022759"/>
    </source>
</evidence>
<dbReference type="FunFam" id="1.10.1520.10:FF:000001">
    <property type="entry name" value="Ribonuclease 3"/>
    <property type="match status" value="1"/>
</dbReference>
<comment type="subcellular location">
    <subcellularLocation>
        <location evidence="2 15">Cytoplasm</location>
    </subcellularLocation>
</comment>
<dbReference type="GO" id="GO:0006397">
    <property type="term" value="P:mRNA processing"/>
    <property type="evidence" value="ECO:0007669"/>
    <property type="project" value="UniProtKB-UniRule"/>
</dbReference>
<comment type="function">
    <text evidence="15">Digests double-stranded RNA. Involved in the processing of primary rRNA transcript to yield the immediate precursors to the large and small rRNAs (23S and 16S). Processes some mRNAs, and tRNAs when they are encoded in the rRNA operon. Processes pre-crRNA and tracrRNA of type II CRISPR loci if present in the organism.</text>
</comment>
<keyword evidence="9 15" id="KW-0540">Nuclease</keyword>
<keyword evidence="8 15" id="KW-0819">tRNA processing</keyword>
<dbReference type="GO" id="GO:0008033">
    <property type="term" value="P:tRNA processing"/>
    <property type="evidence" value="ECO:0007669"/>
    <property type="project" value="UniProtKB-KW"/>
</dbReference>
<evidence type="ECO:0000256" key="10">
    <source>
        <dbReference type="ARBA" id="ARBA00022723"/>
    </source>
</evidence>
<dbReference type="InterPro" id="IPR014720">
    <property type="entry name" value="dsRBD_dom"/>
</dbReference>
<feature type="binding site" evidence="15">
    <location>
        <position position="122"/>
    </location>
    <ligand>
        <name>Mg(2+)</name>
        <dbReference type="ChEBI" id="CHEBI:18420"/>
    </ligand>
</feature>
<sequence length="229" mass="26162">MKELKEFQKKIGYTFQDEKLLREALTHTSYINENRNKNLRPNERLEFLGDSILGVVVSTYLFEKRKDLPEGELSKIRASIVCEDSLQLVAKRLDAGSYIYMGKGEEMTGGRTRHSILADMVEALIAAIYLDGGMKAASKFIFLFMEDVMKRATKGDMDKDYKTRLQEIVQQKPDRSIEYRVIGEKGPDHRKIFVVELLVDKKQVAVGEGYSKKEAEKQAAKKALQLMLS</sequence>
<dbReference type="PANTHER" id="PTHR11207">
    <property type="entry name" value="RIBONUCLEASE III"/>
    <property type="match status" value="1"/>
</dbReference>